<comment type="caution">
    <text evidence="4">The sequence shown here is derived from an EMBL/GenBank/DDBJ whole genome shotgun (WGS) entry which is preliminary data.</text>
</comment>
<name>A0AAD5UJH9_9FUNG</name>
<evidence type="ECO:0000256" key="1">
    <source>
        <dbReference type="SAM" id="MobiDB-lite"/>
    </source>
</evidence>
<feature type="chain" id="PRO_5042075859" description="Inorganic phosphate transporter pho88" evidence="3">
    <location>
        <begin position="21"/>
        <end position="188"/>
    </location>
</feature>
<dbReference type="GO" id="GO:0005783">
    <property type="term" value="C:endoplasmic reticulum"/>
    <property type="evidence" value="ECO:0007669"/>
    <property type="project" value="InterPro"/>
</dbReference>
<dbReference type="PANTHER" id="PTHR28112:SF1">
    <property type="entry name" value="SRP-INDEPENDENT TARGETING PROTEIN 3"/>
    <property type="match status" value="1"/>
</dbReference>
<dbReference type="AlphaFoldDB" id="A0AAD5UJH9"/>
<feature type="transmembrane region" description="Helical" evidence="2">
    <location>
        <begin position="95"/>
        <end position="113"/>
    </location>
</feature>
<feature type="region of interest" description="Disordered" evidence="1">
    <location>
        <begin position="152"/>
        <end position="188"/>
    </location>
</feature>
<dbReference type="EMBL" id="JADGKB010000015">
    <property type="protein sequence ID" value="KAJ3259810.1"/>
    <property type="molecule type" value="Genomic_DNA"/>
</dbReference>
<evidence type="ECO:0000313" key="5">
    <source>
        <dbReference type="Proteomes" id="UP001210925"/>
    </source>
</evidence>
<protein>
    <recommendedName>
        <fullName evidence="6">Inorganic phosphate transporter pho88</fullName>
    </recommendedName>
</protein>
<sequence>MSSPLINMALVFGLVQLANKFQLDAPENTNILRIAYASVQLIGLATIFYIYTRIKSKKDQTKLVYSEPKAPFSTEEPALIRTTFEEYDIGQIKTLLFQTFTGIAIIGFMHFKWGYLRPLLLQSVLGLRTLSSAPLVQVWVFGKEATGDLARPWKAANPLGGGEPATEKEIKAKERKEEKKKISSKKTD</sequence>
<keyword evidence="2" id="KW-0812">Transmembrane</keyword>
<feature type="signal peptide" evidence="3">
    <location>
        <begin position="1"/>
        <end position="20"/>
    </location>
</feature>
<dbReference type="Pfam" id="PF10032">
    <property type="entry name" value="Pho88"/>
    <property type="match status" value="1"/>
</dbReference>
<accession>A0AAD5UJH9</accession>
<dbReference type="Proteomes" id="UP001210925">
    <property type="component" value="Unassembled WGS sequence"/>
</dbReference>
<dbReference type="GO" id="GO:0005739">
    <property type="term" value="C:mitochondrion"/>
    <property type="evidence" value="ECO:0007669"/>
    <property type="project" value="TreeGrafter"/>
</dbReference>
<organism evidence="4 5">
    <name type="scientific">Boothiomyces macroporosus</name>
    <dbReference type="NCBI Taxonomy" id="261099"/>
    <lineage>
        <taxon>Eukaryota</taxon>
        <taxon>Fungi</taxon>
        <taxon>Fungi incertae sedis</taxon>
        <taxon>Chytridiomycota</taxon>
        <taxon>Chytridiomycota incertae sedis</taxon>
        <taxon>Chytridiomycetes</taxon>
        <taxon>Rhizophydiales</taxon>
        <taxon>Terramycetaceae</taxon>
        <taxon>Boothiomyces</taxon>
    </lineage>
</organism>
<gene>
    <name evidence="4" type="ORF">HK103_001701</name>
</gene>
<dbReference type="InterPro" id="IPR012098">
    <property type="entry name" value="SND3_fun"/>
</dbReference>
<keyword evidence="3" id="KW-0732">Signal</keyword>
<evidence type="ECO:0000256" key="3">
    <source>
        <dbReference type="SAM" id="SignalP"/>
    </source>
</evidence>
<reference evidence="4" key="1">
    <citation type="submission" date="2020-05" db="EMBL/GenBank/DDBJ databases">
        <title>Phylogenomic resolution of chytrid fungi.</title>
        <authorList>
            <person name="Stajich J.E."/>
            <person name="Amses K."/>
            <person name="Simmons R."/>
            <person name="Seto K."/>
            <person name="Myers J."/>
            <person name="Bonds A."/>
            <person name="Quandt C.A."/>
            <person name="Barry K."/>
            <person name="Liu P."/>
            <person name="Grigoriev I."/>
            <person name="Longcore J.E."/>
            <person name="James T.Y."/>
        </authorList>
    </citation>
    <scope>NUCLEOTIDE SEQUENCE</scope>
    <source>
        <strain evidence="4">PLAUS21</strain>
    </source>
</reference>
<evidence type="ECO:0000313" key="4">
    <source>
        <dbReference type="EMBL" id="KAJ3259810.1"/>
    </source>
</evidence>
<keyword evidence="5" id="KW-1185">Reference proteome</keyword>
<evidence type="ECO:0000256" key="2">
    <source>
        <dbReference type="SAM" id="Phobius"/>
    </source>
</evidence>
<keyword evidence="2" id="KW-1133">Transmembrane helix</keyword>
<dbReference type="GO" id="GO:0045047">
    <property type="term" value="P:protein targeting to ER"/>
    <property type="evidence" value="ECO:0007669"/>
    <property type="project" value="InterPro"/>
</dbReference>
<feature type="transmembrane region" description="Helical" evidence="2">
    <location>
        <begin position="30"/>
        <end position="52"/>
    </location>
</feature>
<evidence type="ECO:0008006" key="6">
    <source>
        <dbReference type="Google" id="ProtNLM"/>
    </source>
</evidence>
<feature type="compositionally biased region" description="Basic and acidic residues" evidence="1">
    <location>
        <begin position="165"/>
        <end position="188"/>
    </location>
</feature>
<proteinExistence type="predicted"/>
<keyword evidence="2" id="KW-0472">Membrane</keyword>
<dbReference type="PANTHER" id="PTHR28112">
    <property type="entry name" value="SRP-INDEPENDENT TARGETING PROTEIN 3"/>
    <property type="match status" value="1"/>
</dbReference>